<keyword evidence="3" id="KW-0378">Hydrolase</keyword>
<sequence length="432" mass="47011">MRWPGTGRGLAAALSVLVLSVTAGCDRSAVASTAPAAKPAAAKPSYASELANLDAAIADGVALAAKRPDDTLVPLEVVTLYLERARLTGNYEDYRRAELLLDAQPGARVPTASFCLARARLHFTLHRLKQTAAALDTCPAGTSAPDMAALRADIAMYSGRYRDAEETYRALVNQLGGSQHFTRLALLRKSLGAPGEAAALLEAAESRYYGVSATQKAWYKLQRGLVALERGRYDEALALYRRAEEALPGWWLVEEHIAEVTHFRGDNNAAATLYRSIVERTRAPEFMDALAAIEHAQGQEEKARELSAQARALYERRLSEFPEAAAGHALDHFLVHPVDAPRAITLAESNFRVRPYGESAVGLAKAWILSGQPKRAVPILATQVANGWDTAEARWVLAEAMDRSGQRSDAERERARALSKNPESARMYALPQ</sequence>
<evidence type="ECO:0000313" key="4">
    <source>
        <dbReference type="Proteomes" id="UP000501534"/>
    </source>
</evidence>
<feature type="region of interest" description="Disordered" evidence="1">
    <location>
        <begin position="402"/>
        <end position="432"/>
    </location>
</feature>
<dbReference type="EC" id="3.4.-.-" evidence="3"/>
<dbReference type="KEGG" id="uru:DSM104443_01219"/>
<dbReference type="AlphaFoldDB" id="A0A6M4GSZ5"/>
<dbReference type="GO" id="GO:0008233">
    <property type="term" value="F:peptidase activity"/>
    <property type="evidence" value="ECO:0007669"/>
    <property type="project" value="UniProtKB-KW"/>
</dbReference>
<keyword evidence="3" id="KW-0645">Protease</keyword>
<protein>
    <submittedName>
        <fullName evidence="3">Beta-barrel assembly-enhancing protease</fullName>
        <ecNumber evidence="3">3.4.-.-</ecNumber>
    </submittedName>
</protein>
<dbReference type="EMBL" id="CP053069">
    <property type="protein sequence ID" value="QJR10165.1"/>
    <property type="molecule type" value="Genomic_DNA"/>
</dbReference>
<evidence type="ECO:0000256" key="2">
    <source>
        <dbReference type="SAM" id="SignalP"/>
    </source>
</evidence>
<dbReference type="GO" id="GO:0006508">
    <property type="term" value="P:proteolysis"/>
    <property type="evidence" value="ECO:0007669"/>
    <property type="project" value="UniProtKB-KW"/>
</dbReference>
<reference evidence="3 4" key="1">
    <citation type="submission" date="2020-04" db="EMBL/GenBank/DDBJ databases">
        <title>Usitatibacter rugosus gen. nov., sp. nov. and Usitatibacter palustris sp. nov., novel members of Usitatibacteraceae fam. nov. within the order Nitrosomonadales isolated from soil.</title>
        <authorList>
            <person name="Huber K.J."/>
            <person name="Neumann-Schaal M."/>
            <person name="Geppert A."/>
            <person name="Luckner M."/>
            <person name="Wanner G."/>
            <person name="Overmann J."/>
        </authorList>
    </citation>
    <scope>NUCLEOTIDE SEQUENCE [LARGE SCALE GENOMIC DNA]</scope>
    <source>
        <strain evidence="3 4">0125_3</strain>
    </source>
</reference>
<feature type="chain" id="PRO_5026919850" evidence="2">
    <location>
        <begin position="24"/>
        <end position="432"/>
    </location>
</feature>
<feature type="compositionally biased region" description="Basic and acidic residues" evidence="1">
    <location>
        <begin position="402"/>
        <end position="416"/>
    </location>
</feature>
<dbReference type="PROSITE" id="PS51257">
    <property type="entry name" value="PROKAR_LIPOPROTEIN"/>
    <property type="match status" value="1"/>
</dbReference>
<evidence type="ECO:0000256" key="1">
    <source>
        <dbReference type="SAM" id="MobiDB-lite"/>
    </source>
</evidence>
<dbReference type="Gene3D" id="1.25.40.10">
    <property type="entry name" value="Tetratricopeptide repeat domain"/>
    <property type="match status" value="1"/>
</dbReference>
<dbReference type="SUPFAM" id="SSF48452">
    <property type="entry name" value="TPR-like"/>
    <property type="match status" value="2"/>
</dbReference>
<dbReference type="RefSeq" id="WP_171090482.1">
    <property type="nucleotide sequence ID" value="NZ_CP053069.1"/>
</dbReference>
<proteinExistence type="predicted"/>
<accession>A0A6M4GSZ5</accession>
<gene>
    <name evidence="3" type="primary">bepA_4</name>
    <name evidence="3" type="ORF">DSM104443_01219</name>
</gene>
<name>A0A6M4GSZ5_9PROT</name>
<feature type="signal peptide" evidence="2">
    <location>
        <begin position="1"/>
        <end position="23"/>
    </location>
</feature>
<evidence type="ECO:0000313" key="3">
    <source>
        <dbReference type="EMBL" id="QJR10165.1"/>
    </source>
</evidence>
<keyword evidence="4" id="KW-1185">Reference proteome</keyword>
<dbReference type="InterPro" id="IPR011990">
    <property type="entry name" value="TPR-like_helical_dom_sf"/>
</dbReference>
<keyword evidence="2" id="KW-0732">Signal</keyword>
<dbReference type="Proteomes" id="UP000501534">
    <property type="component" value="Chromosome"/>
</dbReference>
<organism evidence="3 4">
    <name type="scientific">Usitatibacter rugosus</name>
    <dbReference type="NCBI Taxonomy" id="2732067"/>
    <lineage>
        <taxon>Bacteria</taxon>
        <taxon>Pseudomonadati</taxon>
        <taxon>Pseudomonadota</taxon>
        <taxon>Betaproteobacteria</taxon>
        <taxon>Nitrosomonadales</taxon>
        <taxon>Usitatibacteraceae</taxon>
        <taxon>Usitatibacter</taxon>
    </lineage>
</organism>